<dbReference type="EMBL" id="CP064795">
    <property type="protein sequence ID" value="QPG07224.1"/>
    <property type="molecule type" value="Genomic_DNA"/>
</dbReference>
<dbReference type="Proteomes" id="UP000595095">
    <property type="component" value="Chromosome"/>
</dbReference>
<evidence type="ECO:0000313" key="3">
    <source>
        <dbReference type="Proteomes" id="UP000595095"/>
    </source>
</evidence>
<feature type="domain" description="GGDEF" evidence="1">
    <location>
        <begin position="1"/>
        <end position="37"/>
    </location>
</feature>
<name>A0A7S9E0B8_9ALTE</name>
<gene>
    <name evidence="2" type="ORF">IT774_12655</name>
</gene>
<dbReference type="AlphaFoldDB" id="A0A7S9E0B8"/>
<dbReference type="InterPro" id="IPR029787">
    <property type="entry name" value="Nucleotide_cyclase"/>
</dbReference>
<reference evidence="2 3" key="1">
    <citation type="submission" date="2020-11" db="EMBL/GenBank/DDBJ databases">
        <title>Complete genome sequence for Salinimonas sp. strain G2-b.</title>
        <authorList>
            <person name="Park S.-J."/>
        </authorList>
    </citation>
    <scope>NUCLEOTIDE SEQUENCE [LARGE SCALE GENOMIC DNA]</scope>
    <source>
        <strain evidence="2 3">G2-b</strain>
    </source>
</reference>
<protein>
    <recommendedName>
        <fullName evidence="1">GGDEF domain-containing protein</fullName>
    </recommendedName>
</protein>
<evidence type="ECO:0000313" key="2">
    <source>
        <dbReference type="EMBL" id="QPG07224.1"/>
    </source>
</evidence>
<dbReference type="InterPro" id="IPR000160">
    <property type="entry name" value="GGDEF_dom"/>
</dbReference>
<accession>A0A7S9E0B8</accession>
<dbReference type="Gene3D" id="3.30.70.270">
    <property type="match status" value="1"/>
</dbReference>
<sequence length="37" mass="3931">MGGAVYRPGDDISSLFDRADAALYRVKSSGKNAYHAA</sequence>
<keyword evidence="3" id="KW-1185">Reference proteome</keyword>
<evidence type="ECO:0000259" key="1">
    <source>
        <dbReference type="PROSITE" id="PS50887"/>
    </source>
</evidence>
<organism evidence="2 3">
    <name type="scientific">Salinimonas marina</name>
    <dbReference type="NCBI Taxonomy" id="2785918"/>
    <lineage>
        <taxon>Bacteria</taxon>
        <taxon>Pseudomonadati</taxon>
        <taxon>Pseudomonadota</taxon>
        <taxon>Gammaproteobacteria</taxon>
        <taxon>Alteromonadales</taxon>
        <taxon>Alteromonadaceae</taxon>
        <taxon>Alteromonas/Salinimonas group</taxon>
        <taxon>Salinimonas</taxon>
    </lineage>
</organism>
<dbReference type="InterPro" id="IPR043128">
    <property type="entry name" value="Rev_trsase/Diguanyl_cyclase"/>
</dbReference>
<dbReference type="PROSITE" id="PS50887">
    <property type="entry name" value="GGDEF"/>
    <property type="match status" value="1"/>
</dbReference>
<proteinExistence type="predicted"/>
<dbReference type="KEGG" id="smaa:IT774_12655"/>
<dbReference type="SUPFAM" id="SSF55073">
    <property type="entry name" value="Nucleotide cyclase"/>
    <property type="match status" value="1"/>
</dbReference>